<dbReference type="PANTHER" id="PTHR33602:SF1">
    <property type="entry name" value="REGULATORY PROTEIN RECX FAMILY PROTEIN"/>
    <property type="match status" value="1"/>
</dbReference>
<dbReference type="Proteomes" id="UP000054705">
    <property type="component" value="Unassembled WGS sequence"/>
</dbReference>
<dbReference type="Pfam" id="PF02631">
    <property type="entry name" value="RecX_HTH2"/>
    <property type="match status" value="1"/>
</dbReference>
<evidence type="ECO:0000256" key="3">
    <source>
        <dbReference type="ARBA" id="ARBA00018111"/>
    </source>
</evidence>
<comment type="similarity">
    <text evidence="2 5">Belongs to the RecX family.</text>
</comment>
<dbReference type="AlphaFoldDB" id="A0A101HVM9"/>
<dbReference type="InterPro" id="IPR003783">
    <property type="entry name" value="Regulatory_RecX"/>
</dbReference>
<dbReference type="GO" id="GO:0005737">
    <property type="term" value="C:cytoplasm"/>
    <property type="evidence" value="ECO:0007669"/>
    <property type="project" value="UniProtKB-SubCell"/>
</dbReference>
<evidence type="ECO:0000313" key="7">
    <source>
        <dbReference type="EMBL" id="KUK83858.1"/>
    </source>
</evidence>
<evidence type="ECO:0000256" key="4">
    <source>
        <dbReference type="ARBA" id="ARBA00022490"/>
    </source>
</evidence>
<comment type="caution">
    <text evidence="7">The sequence shown here is derived from an EMBL/GenBank/DDBJ whole genome shotgun (WGS) entry which is preliminary data.</text>
</comment>
<evidence type="ECO:0000256" key="5">
    <source>
        <dbReference type="HAMAP-Rule" id="MF_01114"/>
    </source>
</evidence>
<dbReference type="PANTHER" id="PTHR33602">
    <property type="entry name" value="REGULATORY PROTEIN RECX FAMILY PROTEIN"/>
    <property type="match status" value="1"/>
</dbReference>
<dbReference type="Gene3D" id="1.10.10.10">
    <property type="entry name" value="Winged helix-like DNA-binding domain superfamily/Winged helix DNA-binding domain"/>
    <property type="match status" value="2"/>
</dbReference>
<feature type="domain" description="RecX second three-helical" evidence="6">
    <location>
        <begin position="54"/>
        <end position="93"/>
    </location>
</feature>
<evidence type="ECO:0000256" key="2">
    <source>
        <dbReference type="ARBA" id="ARBA00009695"/>
    </source>
</evidence>
<dbReference type="InterPro" id="IPR036388">
    <property type="entry name" value="WH-like_DNA-bd_sf"/>
</dbReference>
<accession>A0A101HVM9</accession>
<organism evidence="7 8">
    <name type="scientific">Pelotomaculum thermopropionicum</name>
    <dbReference type="NCBI Taxonomy" id="110500"/>
    <lineage>
        <taxon>Bacteria</taxon>
        <taxon>Bacillati</taxon>
        <taxon>Bacillota</taxon>
        <taxon>Clostridia</taxon>
        <taxon>Eubacteriales</taxon>
        <taxon>Desulfotomaculaceae</taxon>
        <taxon>Pelotomaculum</taxon>
    </lineage>
</organism>
<comment type="subcellular location">
    <subcellularLocation>
        <location evidence="1 5">Cytoplasm</location>
    </subcellularLocation>
</comment>
<sequence>MKNELNQAFSFICGILAKRWRTRRELELRLEQKGFSAGISRHVLEMMEQYGYIDDQAYSRYWVEKRLGKKGFVLLKQELLDRGVDINLIEDVLAEYGQEAEYLAALRLVKEKEALSGNSCSVSRLAGFLKRRGFSSEVIGKIFWEISERG</sequence>
<evidence type="ECO:0000313" key="8">
    <source>
        <dbReference type="Proteomes" id="UP000054705"/>
    </source>
</evidence>
<protein>
    <recommendedName>
        <fullName evidence="3 5">Regulatory protein RecX</fullName>
    </recommendedName>
</protein>
<gene>
    <name evidence="5" type="primary">recX</name>
    <name evidence="7" type="ORF">XD97_0087</name>
</gene>
<dbReference type="GO" id="GO:0006282">
    <property type="term" value="P:regulation of DNA repair"/>
    <property type="evidence" value="ECO:0007669"/>
    <property type="project" value="UniProtKB-UniRule"/>
</dbReference>
<dbReference type="HAMAP" id="MF_01114">
    <property type="entry name" value="RecX"/>
    <property type="match status" value="1"/>
</dbReference>
<keyword evidence="4 5" id="KW-0963">Cytoplasm</keyword>
<evidence type="ECO:0000256" key="1">
    <source>
        <dbReference type="ARBA" id="ARBA00004496"/>
    </source>
</evidence>
<reference evidence="8" key="1">
    <citation type="journal article" date="2015" name="MBio">
        <title>Genome-Resolved Metagenomic Analysis Reveals Roles for Candidate Phyla and Other Microbial Community Members in Biogeochemical Transformations in Oil Reservoirs.</title>
        <authorList>
            <person name="Hu P."/>
            <person name="Tom L."/>
            <person name="Singh A."/>
            <person name="Thomas B.C."/>
            <person name="Baker B.J."/>
            <person name="Piceno Y.M."/>
            <person name="Andersen G.L."/>
            <person name="Banfield J.F."/>
        </authorList>
    </citation>
    <scope>NUCLEOTIDE SEQUENCE [LARGE SCALE GENOMIC DNA]</scope>
</reference>
<evidence type="ECO:0000259" key="6">
    <source>
        <dbReference type="Pfam" id="PF02631"/>
    </source>
</evidence>
<dbReference type="EMBL" id="LGGS01000013">
    <property type="protein sequence ID" value="KUK83858.1"/>
    <property type="molecule type" value="Genomic_DNA"/>
</dbReference>
<proteinExistence type="inferred from homology"/>
<comment type="function">
    <text evidence="5">Modulates RecA activity.</text>
</comment>
<name>A0A101HVM9_9FIRM</name>
<dbReference type="InterPro" id="IPR053924">
    <property type="entry name" value="RecX_HTH_2nd"/>
</dbReference>